<proteinExistence type="predicted"/>
<accession>A0AA39KP08</accession>
<organism evidence="1 2">
    <name type="scientific">Microctonus hyperodae</name>
    <name type="common">Parasitoid wasp</name>
    <dbReference type="NCBI Taxonomy" id="165561"/>
    <lineage>
        <taxon>Eukaryota</taxon>
        <taxon>Metazoa</taxon>
        <taxon>Ecdysozoa</taxon>
        <taxon>Arthropoda</taxon>
        <taxon>Hexapoda</taxon>
        <taxon>Insecta</taxon>
        <taxon>Pterygota</taxon>
        <taxon>Neoptera</taxon>
        <taxon>Endopterygota</taxon>
        <taxon>Hymenoptera</taxon>
        <taxon>Apocrita</taxon>
        <taxon>Ichneumonoidea</taxon>
        <taxon>Braconidae</taxon>
        <taxon>Euphorinae</taxon>
        <taxon>Microctonus</taxon>
    </lineage>
</organism>
<protein>
    <submittedName>
        <fullName evidence="1">Uncharacterized protein</fullName>
    </submittedName>
</protein>
<dbReference type="Proteomes" id="UP001168972">
    <property type="component" value="Unassembled WGS sequence"/>
</dbReference>
<gene>
    <name evidence="1" type="ORF">PV327_002361</name>
</gene>
<evidence type="ECO:0000313" key="1">
    <source>
        <dbReference type="EMBL" id="KAK0168578.1"/>
    </source>
</evidence>
<comment type="caution">
    <text evidence="1">The sequence shown here is derived from an EMBL/GenBank/DDBJ whole genome shotgun (WGS) entry which is preliminary data.</text>
</comment>
<keyword evidence="2" id="KW-1185">Reference proteome</keyword>
<dbReference type="AlphaFoldDB" id="A0AA39KP08"/>
<evidence type="ECO:0000313" key="2">
    <source>
        <dbReference type="Proteomes" id="UP001168972"/>
    </source>
</evidence>
<reference evidence="1" key="1">
    <citation type="journal article" date="2023" name="bioRxiv">
        <title>Scaffold-level genome assemblies of two parasitoid biocontrol wasps reveal the parthenogenesis mechanism and an associated novel virus.</title>
        <authorList>
            <person name="Inwood S."/>
            <person name="Skelly J."/>
            <person name="Guhlin J."/>
            <person name="Harrop T."/>
            <person name="Goldson S."/>
            <person name="Dearden P."/>
        </authorList>
    </citation>
    <scope>NUCLEOTIDE SEQUENCE</scope>
    <source>
        <strain evidence="1">Lincoln</strain>
        <tissue evidence="1">Whole body</tissue>
    </source>
</reference>
<dbReference type="EMBL" id="JAQQBR010001831">
    <property type="protein sequence ID" value="KAK0168578.1"/>
    <property type="molecule type" value="Genomic_DNA"/>
</dbReference>
<name>A0AA39KP08_MICHY</name>
<sequence>METRGDSESEQKAETKKSMQILLEGVFDGVRVCIGRDGLRSSQKDASGYKEKCYRRVEGSDDRISIR</sequence>
<reference evidence="1" key="2">
    <citation type="submission" date="2023-03" db="EMBL/GenBank/DDBJ databases">
        <authorList>
            <person name="Inwood S.N."/>
            <person name="Skelly J.G."/>
            <person name="Guhlin J."/>
            <person name="Harrop T.W.R."/>
            <person name="Goldson S.G."/>
            <person name="Dearden P.K."/>
        </authorList>
    </citation>
    <scope>NUCLEOTIDE SEQUENCE</scope>
    <source>
        <strain evidence="1">Lincoln</strain>
        <tissue evidence="1">Whole body</tissue>
    </source>
</reference>